<evidence type="ECO:0000313" key="2">
    <source>
        <dbReference type="Proteomes" id="UP000242520"/>
    </source>
</evidence>
<dbReference type="AlphaFoldDB" id="A0A1M5PW77"/>
<protein>
    <submittedName>
        <fullName evidence="1">Uncharacterized protein</fullName>
    </submittedName>
</protein>
<evidence type="ECO:0000313" key="1">
    <source>
        <dbReference type="EMBL" id="SHH06135.1"/>
    </source>
</evidence>
<dbReference type="EMBL" id="FQXH01000007">
    <property type="protein sequence ID" value="SHH06135.1"/>
    <property type="molecule type" value="Genomic_DNA"/>
</dbReference>
<reference evidence="2" key="1">
    <citation type="submission" date="2016-11" db="EMBL/GenBank/DDBJ databases">
        <authorList>
            <person name="Varghese N."/>
            <person name="Submissions S."/>
        </authorList>
    </citation>
    <scope>NUCLEOTIDE SEQUENCE [LARGE SCALE GENOMIC DNA]</scope>
    <source>
        <strain evidence="2">DSM 15285</strain>
    </source>
</reference>
<gene>
    <name evidence="1" type="ORF">SAMN02744040_00644</name>
</gene>
<sequence length="48" mass="5629">MAIEIEKVRKDYDMKKEKIKKLNKKADIKITIGDLLGEDVLRKLKKIS</sequence>
<organism evidence="1 2">
    <name type="scientific">Tepidibacter thalassicus DSM 15285</name>
    <dbReference type="NCBI Taxonomy" id="1123350"/>
    <lineage>
        <taxon>Bacteria</taxon>
        <taxon>Bacillati</taxon>
        <taxon>Bacillota</taxon>
        <taxon>Clostridia</taxon>
        <taxon>Peptostreptococcales</taxon>
        <taxon>Peptostreptococcaceae</taxon>
        <taxon>Tepidibacter</taxon>
    </lineage>
</organism>
<name>A0A1M5PW77_9FIRM</name>
<dbReference type="Proteomes" id="UP000242520">
    <property type="component" value="Unassembled WGS sequence"/>
</dbReference>
<accession>A0A1M5PW77</accession>
<proteinExistence type="predicted"/>
<keyword evidence="2" id="KW-1185">Reference proteome</keyword>
<dbReference type="STRING" id="1123350.SAMN02744040_00644"/>